<sequence length="258" mass="28768">MRFCQLNASTISSFLESIEFITSQISIWGATLTFFFYTYDEPISIRAPRKGAAGLPRPGPAHPGYFNPRSPYGERLPRHVCLFDLRFISIHAPHTGSDAHGQSQLQQGHISIHAPHTGSDGIQGFNGQYPANFNPRSPYGERRRSLRYTMRPLIFQSTLPIRGATIGARVELAGERISIHAPHTGSDIPEWRSAGWTRIFQSTLPIRGATSHHHLQLIYRGISLHAPHTGSDRCCEISVIISGDFNPRSPYGERRFGA</sequence>
<gene>
    <name evidence="2" type="ORF">SAMN05444373_101239</name>
</gene>
<dbReference type="EMBL" id="FQZP01000012">
    <property type="protein sequence ID" value="SHI85503.1"/>
    <property type="molecule type" value="Genomic_DNA"/>
</dbReference>
<keyword evidence="3" id="KW-1185">Reference proteome</keyword>
<reference evidence="2 3" key="1">
    <citation type="submission" date="2016-11" db="EMBL/GenBank/DDBJ databases">
        <authorList>
            <person name="Varghese N."/>
            <person name="Submissions S."/>
        </authorList>
    </citation>
    <scope>NUCLEOTIDE SEQUENCE [LARGE SCALE GENOMIC DNA]</scope>
    <source>
        <strain evidence="2 3">DSM 19027</strain>
    </source>
</reference>
<proteinExistence type="predicted"/>
<evidence type="ECO:0000256" key="1">
    <source>
        <dbReference type="SAM" id="MobiDB-lite"/>
    </source>
</evidence>
<dbReference type="AlphaFoldDB" id="A0A1M6EJ61"/>
<evidence type="ECO:0000313" key="2">
    <source>
        <dbReference type="EMBL" id="SHI85503.1"/>
    </source>
</evidence>
<protein>
    <submittedName>
        <fullName evidence="2">Uncharacterized protein</fullName>
    </submittedName>
</protein>
<name>A0A1M6EJ61_9FIRM</name>
<dbReference type="AntiFam" id="ANF00272">
    <property type="entry name" value="Translation of CRISPR region"/>
</dbReference>
<organism evidence="2 3">
    <name type="scientific">Thermoclostridium caenicola</name>
    <dbReference type="NCBI Taxonomy" id="659425"/>
    <lineage>
        <taxon>Bacteria</taxon>
        <taxon>Bacillati</taxon>
        <taxon>Bacillota</taxon>
        <taxon>Clostridia</taxon>
        <taxon>Eubacteriales</taxon>
        <taxon>Oscillospiraceae</taxon>
        <taxon>Thermoclostridium</taxon>
    </lineage>
</organism>
<feature type="compositionally biased region" description="Polar residues" evidence="1">
    <location>
        <begin position="125"/>
        <end position="135"/>
    </location>
</feature>
<dbReference type="Proteomes" id="UP000324781">
    <property type="component" value="Unassembled WGS sequence"/>
</dbReference>
<feature type="region of interest" description="Disordered" evidence="1">
    <location>
        <begin position="112"/>
        <end position="140"/>
    </location>
</feature>
<accession>A0A1M6EJ61</accession>
<evidence type="ECO:0000313" key="3">
    <source>
        <dbReference type="Proteomes" id="UP000324781"/>
    </source>
</evidence>